<accession>A0AAU9CJR4</accession>
<feature type="transmembrane region" description="Helical" evidence="1">
    <location>
        <begin position="67"/>
        <end position="85"/>
    </location>
</feature>
<sequence>MRLLLTGKQALHFLTYVVVQILLLKELVLFDSAYCLIYIGFLLLLPVELSPVIGLLIGFGTGLVVDVAYDTLGANAAMATFLMHMRRYWMGMITPRGGYDETSLPTVYSFGITWFAQYTLPLILTFYIGLFTIEYWNAGLTFRIIGDSISSTIFTFVVICLVQYLFYSPTKKRSEG</sequence>
<feature type="transmembrane region" description="Helical" evidence="1">
    <location>
        <begin position="106"/>
        <end position="128"/>
    </location>
</feature>
<keyword evidence="1" id="KW-1133">Transmembrane helix</keyword>
<protein>
    <recommendedName>
        <fullName evidence="4">Rod shape-determining protein MreD</fullName>
    </recommendedName>
</protein>
<dbReference type="RefSeq" id="WP_338391171.1">
    <property type="nucleotide sequence ID" value="NZ_AP025314.1"/>
</dbReference>
<dbReference type="KEGG" id="fax:FUAX_20070"/>
<name>A0AAU9CJR4_9BACT</name>
<feature type="transmembrane region" description="Helical" evidence="1">
    <location>
        <begin position="36"/>
        <end position="61"/>
    </location>
</feature>
<evidence type="ECO:0000256" key="1">
    <source>
        <dbReference type="SAM" id="Phobius"/>
    </source>
</evidence>
<evidence type="ECO:0008006" key="4">
    <source>
        <dbReference type="Google" id="ProtNLM"/>
    </source>
</evidence>
<keyword evidence="3" id="KW-1185">Reference proteome</keyword>
<evidence type="ECO:0000313" key="2">
    <source>
        <dbReference type="EMBL" id="BDD09575.1"/>
    </source>
</evidence>
<dbReference type="Proteomes" id="UP001348817">
    <property type="component" value="Chromosome"/>
</dbReference>
<dbReference type="AlphaFoldDB" id="A0AAU9CJR4"/>
<keyword evidence="1" id="KW-0812">Transmembrane</keyword>
<proteinExistence type="predicted"/>
<gene>
    <name evidence="2" type="ORF">FUAX_20070</name>
</gene>
<evidence type="ECO:0000313" key="3">
    <source>
        <dbReference type="Proteomes" id="UP001348817"/>
    </source>
</evidence>
<dbReference type="EMBL" id="AP025314">
    <property type="protein sequence ID" value="BDD09575.1"/>
    <property type="molecule type" value="Genomic_DNA"/>
</dbReference>
<feature type="transmembrane region" description="Helical" evidence="1">
    <location>
        <begin position="148"/>
        <end position="167"/>
    </location>
</feature>
<organism evidence="2 3">
    <name type="scientific">Fulvitalea axinellae</name>
    <dbReference type="NCBI Taxonomy" id="1182444"/>
    <lineage>
        <taxon>Bacteria</taxon>
        <taxon>Pseudomonadati</taxon>
        <taxon>Bacteroidota</taxon>
        <taxon>Cytophagia</taxon>
        <taxon>Cytophagales</taxon>
        <taxon>Persicobacteraceae</taxon>
        <taxon>Fulvitalea</taxon>
    </lineage>
</organism>
<reference evidence="2 3" key="1">
    <citation type="submission" date="2021-12" db="EMBL/GenBank/DDBJ databases">
        <title>Genome sequencing of bacteria with rrn-lacking chromosome and rrn-plasmid.</title>
        <authorList>
            <person name="Anda M."/>
            <person name="Iwasaki W."/>
        </authorList>
    </citation>
    <scope>NUCLEOTIDE SEQUENCE [LARGE SCALE GENOMIC DNA]</scope>
    <source>
        <strain evidence="2 3">DSM 100852</strain>
    </source>
</reference>
<feature type="transmembrane region" description="Helical" evidence="1">
    <location>
        <begin position="6"/>
        <end position="24"/>
    </location>
</feature>
<keyword evidence="1" id="KW-0472">Membrane</keyword>